<accession>A0ABT8RCN7</accession>
<name>A0ABT8RCN7_9BACT</name>
<keyword evidence="3" id="KW-1185">Reference proteome</keyword>
<evidence type="ECO:0000313" key="3">
    <source>
        <dbReference type="Proteomes" id="UP001168528"/>
    </source>
</evidence>
<evidence type="ECO:0000256" key="1">
    <source>
        <dbReference type="SAM" id="Phobius"/>
    </source>
</evidence>
<organism evidence="2 3">
    <name type="scientific">Rhodocytophaga aerolata</name>
    <dbReference type="NCBI Taxonomy" id="455078"/>
    <lineage>
        <taxon>Bacteria</taxon>
        <taxon>Pseudomonadati</taxon>
        <taxon>Bacteroidota</taxon>
        <taxon>Cytophagia</taxon>
        <taxon>Cytophagales</taxon>
        <taxon>Rhodocytophagaceae</taxon>
        <taxon>Rhodocytophaga</taxon>
    </lineage>
</organism>
<keyword evidence="1" id="KW-0812">Transmembrane</keyword>
<sequence length="93" mass="10427">MPLSNEIATANYNIKSAGAATEGKLYTFFNLQLPDAVVVQATSIQVAFLDVFCLFVLAFFLFCRNSKVVAVDPLFIYFYIRIIFHTLILINAP</sequence>
<evidence type="ECO:0000313" key="2">
    <source>
        <dbReference type="EMBL" id="MDO1449864.1"/>
    </source>
</evidence>
<gene>
    <name evidence="2" type="ORF">Q0590_26530</name>
</gene>
<protein>
    <submittedName>
        <fullName evidence="2">Uncharacterized protein</fullName>
    </submittedName>
</protein>
<dbReference type="EMBL" id="JAUKPO010000023">
    <property type="protein sequence ID" value="MDO1449864.1"/>
    <property type="molecule type" value="Genomic_DNA"/>
</dbReference>
<feature type="transmembrane region" description="Helical" evidence="1">
    <location>
        <begin position="37"/>
        <end position="62"/>
    </location>
</feature>
<keyword evidence="1" id="KW-0472">Membrane</keyword>
<keyword evidence="1" id="KW-1133">Transmembrane helix</keyword>
<feature type="transmembrane region" description="Helical" evidence="1">
    <location>
        <begin position="74"/>
        <end position="92"/>
    </location>
</feature>
<dbReference type="RefSeq" id="WP_302040667.1">
    <property type="nucleotide sequence ID" value="NZ_JAUKPO010000023.1"/>
</dbReference>
<reference evidence="2" key="1">
    <citation type="submission" date="2023-07" db="EMBL/GenBank/DDBJ databases">
        <title>The genome sequence of Rhodocytophaga aerolata KACC 12507.</title>
        <authorList>
            <person name="Zhang X."/>
        </authorList>
    </citation>
    <scope>NUCLEOTIDE SEQUENCE</scope>
    <source>
        <strain evidence="2">KACC 12507</strain>
    </source>
</reference>
<comment type="caution">
    <text evidence="2">The sequence shown here is derived from an EMBL/GenBank/DDBJ whole genome shotgun (WGS) entry which is preliminary data.</text>
</comment>
<dbReference type="Proteomes" id="UP001168528">
    <property type="component" value="Unassembled WGS sequence"/>
</dbReference>
<proteinExistence type="predicted"/>